<gene>
    <name evidence="5" type="ORF">FGO68_gene13432</name>
</gene>
<keyword evidence="1" id="KW-0479">Metal-binding</keyword>
<evidence type="ECO:0000256" key="1">
    <source>
        <dbReference type="ARBA" id="ARBA00022723"/>
    </source>
</evidence>
<feature type="domain" description="3CxxC-type" evidence="4">
    <location>
        <begin position="21"/>
        <end position="88"/>
    </location>
</feature>
<proteinExistence type="predicted"/>
<dbReference type="EMBL" id="RRYP01012074">
    <property type="protein sequence ID" value="TNV77340.1"/>
    <property type="molecule type" value="Genomic_DNA"/>
</dbReference>
<dbReference type="InterPro" id="IPR033446">
    <property type="entry name" value="ZCCHC24_Znf-3CxxC"/>
</dbReference>
<protein>
    <recommendedName>
        <fullName evidence="4">3CxxC-type domain-containing protein</fullName>
    </recommendedName>
</protein>
<dbReference type="OrthoDB" id="10038672at2759"/>
<evidence type="ECO:0000313" key="6">
    <source>
        <dbReference type="Proteomes" id="UP000785679"/>
    </source>
</evidence>
<keyword evidence="6" id="KW-1185">Reference proteome</keyword>
<dbReference type="SMART" id="SM01328">
    <property type="entry name" value="zf-3CxxC"/>
    <property type="match status" value="1"/>
</dbReference>
<keyword evidence="3" id="KW-0862">Zinc</keyword>
<dbReference type="AlphaFoldDB" id="A0A8J8NMQ0"/>
<name>A0A8J8NMQ0_HALGN</name>
<evidence type="ECO:0000259" key="4">
    <source>
        <dbReference type="SMART" id="SM01328"/>
    </source>
</evidence>
<accession>A0A8J8NMQ0</accession>
<dbReference type="GO" id="GO:0008270">
    <property type="term" value="F:zinc ion binding"/>
    <property type="evidence" value="ECO:0007669"/>
    <property type="project" value="UniProtKB-KW"/>
</dbReference>
<evidence type="ECO:0000313" key="5">
    <source>
        <dbReference type="EMBL" id="TNV77340.1"/>
    </source>
</evidence>
<dbReference type="Proteomes" id="UP000785679">
    <property type="component" value="Unassembled WGS sequence"/>
</dbReference>
<sequence length="95" mass="11221">MHKFRRPREGDKLTPYQGNKRVFGFFKCKCGKTWQSGNSWANTYQECKSCTKQVYPYEQRPLEVPNLDDKVDKNKPHLQELCGKCQALGRLCRDY</sequence>
<reference evidence="5" key="1">
    <citation type="submission" date="2019-06" db="EMBL/GenBank/DDBJ databases">
        <authorList>
            <person name="Zheng W."/>
        </authorList>
    </citation>
    <scope>NUCLEOTIDE SEQUENCE</scope>
    <source>
        <strain evidence="5">QDHG01</strain>
    </source>
</reference>
<evidence type="ECO:0000256" key="3">
    <source>
        <dbReference type="ARBA" id="ARBA00022833"/>
    </source>
</evidence>
<dbReference type="InterPro" id="IPR027377">
    <property type="entry name" value="ZAR1/RTP1-5-like_Znf-3CxxC"/>
</dbReference>
<dbReference type="Pfam" id="PF17180">
    <property type="entry name" value="Zn_ribbon_3CxxC_2"/>
    <property type="match status" value="1"/>
</dbReference>
<keyword evidence="2" id="KW-0863">Zinc-finger</keyword>
<comment type="caution">
    <text evidence="5">The sequence shown here is derived from an EMBL/GenBank/DDBJ whole genome shotgun (WGS) entry which is preliminary data.</text>
</comment>
<organism evidence="5 6">
    <name type="scientific">Halteria grandinella</name>
    <dbReference type="NCBI Taxonomy" id="5974"/>
    <lineage>
        <taxon>Eukaryota</taxon>
        <taxon>Sar</taxon>
        <taxon>Alveolata</taxon>
        <taxon>Ciliophora</taxon>
        <taxon>Intramacronucleata</taxon>
        <taxon>Spirotrichea</taxon>
        <taxon>Stichotrichia</taxon>
        <taxon>Sporadotrichida</taxon>
        <taxon>Halteriidae</taxon>
        <taxon>Halteria</taxon>
    </lineage>
</organism>
<evidence type="ECO:0000256" key="2">
    <source>
        <dbReference type="ARBA" id="ARBA00022771"/>
    </source>
</evidence>